<dbReference type="InterPro" id="IPR002110">
    <property type="entry name" value="Ankyrin_rpt"/>
</dbReference>
<dbReference type="PANTHER" id="PTHR24171">
    <property type="entry name" value="ANKYRIN REPEAT DOMAIN-CONTAINING PROTEIN 39-RELATED"/>
    <property type="match status" value="1"/>
</dbReference>
<sequence length="113" mass="12351">GLEMLEFLVKESHLDYDLCDNEGRSALHGVASQASLDVIRYLLELGADMHQRDTKSWTAIHYAASGDTADSLRILLPTKIPPKSSPNADGWSPLHLACRRNGPEALDLLIQAG</sequence>
<feature type="non-terminal residue" evidence="4">
    <location>
        <position position="1"/>
    </location>
</feature>
<evidence type="ECO:0000313" key="5">
    <source>
        <dbReference type="Proteomes" id="UP000800036"/>
    </source>
</evidence>
<proteinExistence type="predicted"/>
<dbReference type="EMBL" id="ML976664">
    <property type="protein sequence ID" value="KAF1977161.1"/>
    <property type="molecule type" value="Genomic_DNA"/>
</dbReference>
<dbReference type="SMART" id="SM00248">
    <property type="entry name" value="ANK"/>
    <property type="match status" value="3"/>
</dbReference>
<keyword evidence="2 3" id="KW-0040">ANK repeat</keyword>
<keyword evidence="5" id="KW-1185">Reference proteome</keyword>
<dbReference type="OrthoDB" id="20872at2759"/>
<dbReference type="SUPFAM" id="SSF48403">
    <property type="entry name" value="Ankyrin repeat"/>
    <property type="match status" value="1"/>
</dbReference>
<dbReference type="InterPro" id="IPR036770">
    <property type="entry name" value="Ankyrin_rpt-contain_sf"/>
</dbReference>
<organism evidence="4 5">
    <name type="scientific">Bimuria novae-zelandiae CBS 107.79</name>
    <dbReference type="NCBI Taxonomy" id="1447943"/>
    <lineage>
        <taxon>Eukaryota</taxon>
        <taxon>Fungi</taxon>
        <taxon>Dikarya</taxon>
        <taxon>Ascomycota</taxon>
        <taxon>Pezizomycotina</taxon>
        <taxon>Dothideomycetes</taxon>
        <taxon>Pleosporomycetidae</taxon>
        <taxon>Pleosporales</taxon>
        <taxon>Massarineae</taxon>
        <taxon>Didymosphaeriaceae</taxon>
        <taxon>Bimuria</taxon>
    </lineage>
</organism>
<accession>A0A6A5VIX4</accession>
<evidence type="ECO:0000256" key="2">
    <source>
        <dbReference type="ARBA" id="ARBA00023043"/>
    </source>
</evidence>
<evidence type="ECO:0000256" key="1">
    <source>
        <dbReference type="ARBA" id="ARBA00022737"/>
    </source>
</evidence>
<dbReference type="AlphaFoldDB" id="A0A6A5VIX4"/>
<gene>
    <name evidence="4" type="ORF">BU23DRAFT_434233</name>
</gene>
<dbReference type="Proteomes" id="UP000800036">
    <property type="component" value="Unassembled WGS sequence"/>
</dbReference>
<dbReference type="PROSITE" id="PS50297">
    <property type="entry name" value="ANK_REP_REGION"/>
    <property type="match status" value="2"/>
</dbReference>
<dbReference type="Pfam" id="PF12796">
    <property type="entry name" value="Ank_2"/>
    <property type="match status" value="1"/>
</dbReference>
<evidence type="ECO:0000313" key="4">
    <source>
        <dbReference type="EMBL" id="KAF1977161.1"/>
    </source>
</evidence>
<name>A0A6A5VIX4_9PLEO</name>
<dbReference type="PROSITE" id="PS50088">
    <property type="entry name" value="ANK_REPEAT"/>
    <property type="match status" value="2"/>
</dbReference>
<feature type="repeat" description="ANK" evidence="3">
    <location>
        <begin position="89"/>
        <end position="113"/>
    </location>
</feature>
<feature type="non-terminal residue" evidence="4">
    <location>
        <position position="113"/>
    </location>
</feature>
<dbReference type="Gene3D" id="1.25.40.20">
    <property type="entry name" value="Ankyrin repeat-containing domain"/>
    <property type="match status" value="1"/>
</dbReference>
<evidence type="ECO:0000256" key="3">
    <source>
        <dbReference type="PROSITE-ProRule" id="PRU00023"/>
    </source>
</evidence>
<feature type="repeat" description="ANK" evidence="3">
    <location>
        <begin position="22"/>
        <end position="54"/>
    </location>
</feature>
<reference evidence="4" key="1">
    <citation type="journal article" date="2020" name="Stud. Mycol.">
        <title>101 Dothideomycetes genomes: a test case for predicting lifestyles and emergence of pathogens.</title>
        <authorList>
            <person name="Haridas S."/>
            <person name="Albert R."/>
            <person name="Binder M."/>
            <person name="Bloem J."/>
            <person name="Labutti K."/>
            <person name="Salamov A."/>
            <person name="Andreopoulos B."/>
            <person name="Baker S."/>
            <person name="Barry K."/>
            <person name="Bills G."/>
            <person name="Bluhm B."/>
            <person name="Cannon C."/>
            <person name="Castanera R."/>
            <person name="Culley D."/>
            <person name="Daum C."/>
            <person name="Ezra D."/>
            <person name="Gonzalez J."/>
            <person name="Henrissat B."/>
            <person name="Kuo A."/>
            <person name="Liang C."/>
            <person name="Lipzen A."/>
            <person name="Lutzoni F."/>
            <person name="Magnuson J."/>
            <person name="Mondo S."/>
            <person name="Nolan M."/>
            <person name="Ohm R."/>
            <person name="Pangilinan J."/>
            <person name="Park H.-J."/>
            <person name="Ramirez L."/>
            <person name="Alfaro M."/>
            <person name="Sun H."/>
            <person name="Tritt A."/>
            <person name="Yoshinaga Y."/>
            <person name="Zwiers L.-H."/>
            <person name="Turgeon B."/>
            <person name="Goodwin S."/>
            <person name="Spatafora J."/>
            <person name="Crous P."/>
            <person name="Grigoriev I."/>
        </authorList>
    </citation>
    <scope>NUCLEOTIDE SEQUENCE</scope>
    <source>
        <strain evidence="4">CBS 107.79</strain>
    </source>
</reference>
<protein>
    <submittedName>
        <fullName evidence="4">Ankyrin</fullName>
    </submittedName>
</protein>
<keyword evidence="1" id="KW-0677">Repeat</keyword>